<dbReference type="Proteomes" id="UP000636800">
    <property type="component" value="Chromosome 5"/>
</dbReference>
<feature type="region of interest" description="Disordered" evidence="1">
    <location>
        <begin position="1"/>
        <end position="20"/>
    </location>
</feature>
<protein>
    <submittedName>
        <fullName evidence="2">Uncharacterized protein</fullName>
    </submittedName>
</protein>
<evidence type="ECO:0000313" key="3">
    <source>
        <dbReference type="Proteomes" id="UP000636800"/>
    </source>
</evidence>
<comment type="caution">
    <text evidence="2">The sequence shown here is derived from an EMBL/GenBank/DDBJ whole genome shotgun (WGS) entry which is preliminary data.</text>
</comment>
<name>A0A835R1I8_VANPL</name>
<dbReference type="AlphaFoldDB" id="A0A835R1I8"/>
<sequence>MEGGVLSGERESKHHPAEERKAAEEWMMITLLERHWSDWLRREEEGFNPISFILE</sequence>
<reference evidence="2 3" key="1">
    <citation type="journal article" date="2020" name="Nat. Food">
        <title>A phased Vanilla planifolia genome enables genetic improvement of flavour and production.</title>
        <authorList>
            <person name="Hasing T."/>
            <person name="Tang H."/>
            <person name="Brym M."/>
            <person name="Khazi F."/>
            <person name="Huang T."/>
            <person name="Chambers A.H."/>
        </authorList>
    </citation>
    <scope>NUCLEOTIDE SEQUENCE [LARGE SCALE GENOMIC DNA]</scope>
    <source>
        <tissue evidence="2">Leaf</tissue>
    </source>
</reference>
<evidence type="ECO:0000256" key="1">
    <source>
        <dbReference type="SAM" id="MobiDB-lite"/>
    </source>
</evidence>
<accession>A0A835R1I8</accession>
<gene>
    <name evidence="2" type="ORF">HPP92_011262</name>
</gene>
<dbReference type="OrthoDB" id="331544at2759"/>
<dbReference type="EMBL" id="JADCNL010000005">
    <property type="protein sequence ID" value="KAG0480404.1"/>
    <property type="molecule type" value="Genomic_DNA"/>
</dbReference>
<evidence type="ECO:0000313" key="2">
    <source>
        <dbReference type="EMBL" id="KAG0480404.1"/>
    </source>
</evidence>
<proteinExistence type="predicted"/>
<organism evidence="2 3">
    <name type="scientific">Vanilla planifolia</name>
    <name type="common">Vanilla</name>
    <dbReference type="NCBI Taxonomy" id="51239"/>
    <lineage>
        <taxon>Eukaryota</taxon>
        <taxon>Viridiplantae</taxon>
        <taxon>Streptophyta</taxon>
        <taxon>Embryophyta</taxon>
        <taxon>Tracheophyta</taxon>
        <taxon>Spermatophyta</taxon>
        <taxon>Magnoliopsida</taxon>
        <taxon>Liliopsida</taxon>
        <taxon>Asparagales</taxon>
        <taxon>Orchidaceae</taxon>
        <taxon>Vanilloideae</taxon>
        <taxon>Vanilleae</taxon>
        <taxon>Vanilla</taxon>
    </lineage>
</organism>
<keyword evidence="3" id="KW-1185">Reference proteome</keyword>
<feature type="compositionally biased region" description="Basic and acidic residues" evidence="1">
    <location>
        <begin position="8"/>
        <end position="20"/>
    </location>
</feature>